<name>A0A934QB82_9MICO</name>
<feature type="binding site" evidence="11">
    <location>
        <position position="196"/>
    </location>
    <ligand>
        <name>substrate</name>
    </ligand>
</feature>
<comment type="subunit">
    <text evidence="11">Monomer.</text>
</comment>
<dbReference type="GO" id="GO:0004765">
    <property type="term" value="F:shikimate kinase activity"/>
    <property type="evidence" value="ECO:0007669"/>
    <property type="project" value="UniProtKB-UniRule"/>
</dbReference>
<evidence type="ECO:0000256" key="5">
    <source>
        <dbReference type="ARBA" id="ARBA00022679"/>
    </source>
</evidence>
<comment type="subcellular location">
    <subcellularLocation>
        <location evidence="11">Cytoplasm</location>
    </subcellularLocation>
</comment>
<comment type="catalytic activity">
    <reaction evidence="10 11">
        <text>shikimate + ATP = 3-phosphoshikimate + ADP + H(+)</text>
        <dbReference type="Rhea" id="RHEA:13121"/>
        <dbReference type="ChEBI" id="CHEBI:15378"/>
        <dbReference type="ChEBI" id="CHEBI:30616"/>
        <dbReference type="ChEBI" id="CHEBI:36208"/>
        <dbReference type="ChEBI" id="CHEBI:145989"/>
        <dbReference type="ChEBI" id="CHEBI:456216"/>
        <dbReference type="EC" id="2.7.1.71"/>
    </reaction>
</comment>
<comment type="similarity">
    <text evidence="2 11">Belongs to the shikimate kinase family.</text>
</comment>
<dbReference type="InterPro" id="IPR031322">
    <property type="entry name" value="Shikimate/glucono_kinase"/>
</dbReference>
<keyword evidence="5 11" id="KW-0808">Transferase</keyword>
<dbReference type="GO" id="GO:0009423">
    <property type="term" value="P:chorismate biosynthetic process"/>
    <property type="evidence" value="ECO:0007669"/>
    <property type="project" value="UniProtKB-UniRule"/>
</dbReference>
<dbReference type="PANTHER" id="PTHR21087">
    <property type="entry name" value="SHIKIMATE KINASE"/>
    <property type="match status" value="1"/>
</dbReference>
<feature type="compositionally biased region" description="Pro residues" evidence="12">
    <location>
        <begin position="13"/>
        <end position="25"/>
    </location>
</feature>
<evidence type="ECO:0000256" key="9">
    <source>
        <dbReference type="ARBA" id="ARBA00023141"/>
    </source>
</evidence>
<comment type="function">
    <text evidence="11">Catalyzes the specific phosphorylation of the 3-hydroxyl group of shikimic acid using ATP as a cosubstrate.</text>
</comment>
<dbReference type="PANTHER" id="PTHR21087:SF16">
    <property type="entry name" value="SHIKIMATE KINASE 1, CHLOROPLASTIC"/>
    <property type="match status" value="1"/>
</dbReference>
<dbReference type="CDD" id="cd00464">
    <property type="entry name" value="SK"/>
    <property type="match status" value="1"/>
</dbReference>
<keyword evidence="11" id="KW-0460">Magnesium</keyword>
<feature type="region of interest" description="Disordered" evidence="12">
    <location>
        <begin position="1"/>
        <end position="117"/>
    </location>
</feature>
<keyword evidence="4 11" id="KW-0028">Amino-acid biosynthesis</keyword>
<proteinExistence type="inferred from homology"/>
<dbReference type="PROSITE" id="PS01128">
    <property type="entry name" value="SHIKIMATE_KINASE"/>
    <property type="match status" value="1"/>
</dbReference>
<dbReference type="SUPFAM" id="SSF52540">
    <property type="entry name" value="P-loop containing nucleoside triphosphate hydrolases"/>
    <property type="match status" value="1"/>
</dbReference>
<keyword evidence="14" id="KW-1185">Reference proteome</keyword>
<evidence type="ECO:0000256" key="2">
    <source>
        <dbReference type="ARBA" id="ARBA00006997"/>
    </source>
</evidence>
<keyword evidence="6 11" id="KW-0547">Nucleotide-binding</keyword>
<dbReference type="Proteomes" id="UP000618733">
    <property type="component" value="Unassembled WGS sequence"/>
</dbReference>
<evidence type="ECO:0000313" key="13">
    <source>
        <dbReference type="EMBL" id="MBK0421208.1"/>
    </source>
</evidence>
<keyword evidence="11" id="KW-0479">Metal-binding</keyword>
<keyword evidence="7 11" id="KW-0418">Kinase</keyword>
<comment type="caution">
    <text evidence="13">The sequence shown here is derived from an EMBL/GenBank/DDBJ whole genome shotgun (WGS) entry which is preliminary data.</text>
</comment>
<evidence type="ECO:0000256" key="7">
    <source>
        <dbReference type="ARBA" id="ARBA00022777"/>
    </source>
</evidence>
<dbReference type="InterPro" id="IPR027417">
    <property type="entry name" value="P-loop_NTPase"/>
</dbReference>
<evidence type="ECO:0000256" key="4">
    <source>
        <dbReference type="ARBA" id="ARBA00022605"/>
    </source>
</evidence>
<sequence length="296" mass="31885">MSESRRSAREVGPPAPRPKPAPPAAPQTSASPSGEDSRSPASQPGAPAKPAGPRPTGSRNGGGRSRQQKRSQQQPAGRGRQAGSGRVGAVEEGAATAQGQPPRARRRRRRRGRGRLPDRAVVFVGPMAAGKTSLGKRVARELGVPFVDTDAVFVRLHGPITEFFASHGEPEFRRIEAELIAAELAQPGGRIIALGGGAVITESTRALLAAYPVVLLMTTQAAVLRTANLSRRPLLRDDPNAWGRILEERRPLYEEVADITYRTDRATKEQLARRVAQWSRTFAKKNAAARTRGEEE</sequence>
<dbReference type="Gene3D" id="3.40.50.300">
    <property type="entry name" value="P-loop containing nucleotide triphosphate hydrolases"/>
    <property type="match status" value="1"/>
</dbReference>
<dbReference type="PRINTS" id="PR01100">
    <property type="entry name" value="SHIKIMTKNASE"/>
</dbReference>
<dbReference type="EC" id="2.7.1.71" evidence="3 11"/>
<keyword evidence="9 11" id="KW-0057">Aromatic amino acid biosynthesis</keyword>
<dbReference type="Pfam" id="PF01202">
    <property type="entry name" value="SKI"/>
    <property type="match status" value="1"/>
</dbReference>
<dbReference type="GO" id="GO:0008652">
    <property type="term" value="P:amino acid biosynthetic process"/>
    <property type="evidence" value="ECO:0007669"/>
    <property type="project" value="UniProtKB-KW"/>
</dbReference>
<dbReference type="AlphaFoldDB" id="A0A934QB82"/>
<dbReference type="GO" id="GO:0005829">
    <property type="term" value="C:cytosol"/>
    <property type="evidence" value="ECO:0007669"/>
    <property type="project" value="TreeGrafter"/>
</dbReference>
<evidence type="ECO:0000256" key="12">
    <source>
        <dbReference type="SAM" id="MobiDB-lite"/>
    </source>
</evidence>
<feature type="compositionally biased region" description="Low complexity" evidence="12">
    <location>
        <begin position="70"/>
        <end position="79"/>
    </location>
</feature>
<feature type="compositionally biased region" description="Low complexity" evidence="12">
    <location>
        <begin position="40"/>
        <end position="58"/>
    </location>
</feature>
<feature type="binding site" evidence="11">
    <location>
        <position position="150"/>
    </location>
    <ligand>
        <name>substrate</name>
    </ligand>
</feature>
<evidence type="ECO:0000256" key="8">
    <source>
        <dbReference type="ARBA" id="ARBA00022840"/>
    </source>
</evidence>
<protein>
    <recommendedName>
        <fullName evidence="3 11">Shikimate kinase</fullName>
        <shortName evidence="11">SK</shortName>
        <ecNumber evidence="3 11">2.7.1.71</ecNumber>
    </recommendedName>
</protein>
<comment type="caution">
    <text evidence="11">Lacks conserved residue(s) required for the propagation of feature annotation.</text>
</comment>
<dbReference type="RefSeq" id="WP_200131384.1">
    <property type="nucleotide sequence ID" value="NZ_JAEHOI010000002.1"/>
</dbReference>
<evidence type="ECO:0000256" key="3">
    <source>
        <dbReference type="ARBA" id="ARBA00012154"/>
    </source>
</evidence>
<comment type="cofactor">
    <cofactor evidence="11">
        <name>Mg(2+)</name>
        <dbReference type="ChEBI" id="CHEBI:18420"/>
    </cofactor>
    <text evidence="11">Binds 1 Mg(2+) ion per subunit.</text>
</comment>
<feature type="binding site" evidence="11">
    <location>
        <position position="232"/>
    </location>
    <ligand>
        <name>ATP</name>
        <dbReference type="ChEBI" id="CHEBI:30616"/>
    </ligand>
</feature>
<evidence type="ECO:0000313" key="14">
    <source>
        <dbReference type="Proteomes" id="UP000618733"/>
    </source>
</evidence>
<feature type="binding site" evidence="11">
    <location>
        <position position="132"/>
    </location>
    <ligand>
        <name>Mg(2+)</name>
        <dbReference type="ChEBI" id="CHEBI:18420"/>
    </ligand>
</feature>
<accession>A0A934QB82</accession>
<evidence type="ECO:0000256" key="1">
    <source>
        <dbReference type="ARBA" id="ARBA00004842"/>
    </source>
</evidence>
<keyword evidence="11" id="KW-0963">Cytoplasm</keyword>
<dbReference type="InterPro" id="IPR023000">
    <property type="entry name" value="Shikimate_kinase_CS"/>
</dbReference>
<dbReference type="GO" id="GO:0000287">
    <property type="term" value="F:magnesium ion binding"/>
    <property type="evidence" value="ECO:0007669"/>
    <property type="project" value="UniProtKB-UniRule"/>
</dbReference>
<dbReference type="GO" id="GO:0005524">
    <property type="term" value="F:ATP binding"/>
    <property type="evidence" value="ECO:0007669"/>
    <property type="project" value="UniProtKB-UniRule"/>
</dbReference>
<organism evidence="13 14">
    <name type="scientific">Leucobacter edaphi</name>
    <dbReference type="NCBI Taxonomy" id="2796472"/>
    <lineage>
        <taxon>Bacteria</taxon>
        <taxon>Bacillati</taxon>
        <taxon>Actinomycetota</taxon>
        <taxon>Actinomycetes</taxon>
        <taxon>Micrococcales</taxon>
        <taxon>Microbacteriaceae</taxon>
        <taxon>Leucobacter</taxon>
    </lineage>
</organism>
<dbReference type="InterPro" id="IPR000623">
    <property type="entry name" value="Shikimate_kinase/TSH1"/>
</dbReference>
<dbReference type="HAMAP" id="MF_00109">
    <property type="entry name" value="Shikimate_kinase"/>
    <property type="match status" value="1"/>
</dbReference>
<dbReference type="GO" id="GO:0009073">
    <property type="term" value="P:aromatic amino acid family biosynthetic process"/>
    <property type="evidence" value="ECO:0007669"/>
    <property type="project" value="UniProtKB-KW"/>
</dbReference>
<comment type="pathway">
    <text evidence="1 11">Metabolic intermediate biosynthesis; chorismate biosynthesis; chorismate from D-erythrose 4-phosphate and phosphoenolpyruvate: step 5/7.</text>
</comment>
<feature type="binding site" evidence="11">
    <location>
        <begin position="128"/>
        <end position="133"/>
    </location>
    <ligand>
        <name>ATP</name>
        <dbReference type="ChEBI" id="CHEBI:30616"/>
    </ligand>
</feature>
<dbReference type="EMBL" id="JAEHOI010000002">
    <property type="protein sequence ID" value="MBK0421208.1"/>
    <property type="molecule type" value="Genomic_DNA"/>
</dbReference>
<evidence type="ECO:0000256" key="10">
    <source>
        <dbReference type="ARBA" id="ARBA00048567"/>
    </source>
</evidence>
<feature type="binding site" evidence="11">
    <location>
        <position position="173"/>
    </location>
    <ligand>
        <name>substrate</name>
    </ligand>
</feature>
<evidence type="ECO:0000256" key="6">
    <source>
        <dbReference type="ARBA" id="ARBA00022741"/>
    </source>
</evidence>
<evidence type="ECO:0000256" key="11">
    <source>
        <dbReference type="HAMAP-Rule" id="MF_00109"/>
    </source>
</evidence>
<keyword evidence="8 11" id="KW-0067">ATP-binding</keyword>
<feature type="binding site" evidence="11">
    <location>
        <position position="249"/>
    </location>
    <ligand>
        <name>substrate</name>
    </ligand>
</feature>
<gene>
    <name evidence="11" type="primary">aroK</name>
    <name evidence="13" type="ORF">JD292_03810</name>
</gene>
<reference evidence="13" key="1">
    <citation type="submission" date="2020-12" db="EMBL/GenBank/DDBJ databases">
        <title>Leucobacter sp. CAS2, isolated from Chromium sludge.</title>
        <authorList>
            <person name="Xu Z."/>
        </authorList>
    </citation>
    <scope>NUCLEOTIDE SEQUENCE</scope>
    <source>
        <strain evidence="13">CSA2</strain>
    </source>
</reference>
<feature type="compositionally biased region" description="Basic residues" evidence="12">
    <location>
        <begin position="103"/>
        <end position="114"/>
    </location>
</feature>
<feature type="compositionally biased region" description="Low complexity" evidence="12">
    <location>
        <begin position="93"/>
        <end position="102"/>
    </location>
</feature>